<dbReference type="CDD" id="cd01855">
    <property type="entry name" value="YqeH"/>
    <property type="match status" value="1"/>
</dbReference>
<dbReference type="InterPro" id="IPR048422">
    <property type="entry name" value="NOA1/YqeH-like_C"/>
</dbReference>
<evidence type="ECO:0000313" key="3">
    <source>
        <dbReference type="EMBL" id="ATX70993.1"/>
    </source>
</evidence>
<evidence type="ECO:0000313" key="4">
    <source>
        <dbReference type="Proteomes" id="UP000231179"/>
    </source>
</evidence>
<dbReference type="Pfam" id="PF01926">
    <property type="entry name" value="MMR_HSR1"/>
    <property type="match status" value="1"/>
</dbReference>
<dbReference type="RefSeq" id="WP_100254540.1">
    <property type="nucleotide sequence ID" value="NZ_CP015819.1"/>
</dbReference>
<dbReference type="KEGG" id="scla:SCLARK_00999"/>
<gene>
    <name evidence="3" type="ORF">SCLAR_v1c06760</name>
</gene>
<dbReference type="NCBIfam" id="TIGR03597">
    <property type="entry name" value="GTPase_YqeH"/>
    <property type="match status" value="1"/>
</dbReference>
<organism evidence="3 4">
    <name type="scientific">Spiroplasma clarkii</name>
    <dbReference type="NCBI Taxonomy" id="2139"/>
    <lineage>
        <taxon>Bacteria</taxon>
        <taxon>Bacillati</taxon>
        <taxon>Mycoplasmatota</taxon>
        <taxon>Mollicutes</taxon>
        <taxon>Entomoplasmatales</taxon>
        <taxon>Spiroplasmataceae</taxon>
        <taxon>Spiroplasma</taxon>
    </lineage>
</organism>
<dbReference type="InterPro" id="IPR019988">
    <property type="entry name" value="GTP-bd_ribosome_bgen_YqeH"/>
</dbReference>
<dbReference type="PANTHER" id="PTHR46434:SF1">
    <property type="entry name" value="GENETIC INTERACTOR OF PROHIBITINS 3, MITOCHONDRIAL"/>
    <property type="match status" value="1"/>
</dbReference>
<dbReference type="InterPro" id="IPR006073">
    <property type="entry name" value="GTP-bd"/>
</dbReference>
<reference evidence="3 4" key="1">
    <citation type="submission" date="2017-11" db="EMBL/GenBank/DDBJ databases">
        <title>Complete genome sequence of Spiroplasma clarkii CN-5 (DSM 19994).</title>
        <authorList>
            <person name="Tsai Y.-M."/>
            <person name="Chang A."/>
            <person name="Lo W.-S."/>
            <person name="Kuo C.-H."/>
        </authorList>
    </citation>
    <scope>NUCLEOTIDE SEQUENCE [LARGE SCALE GENOMIC DNA]</scope>
    <source>
        <strain evidence="3 4">CN-5</strain>
    </source>
</reference>
<sequence>MKFFKNNNAVNENLDEDITLEEVHGVDAKKIKQNQKISSQELDRGIGNTTNIIGDGPKKCIGCGKTLQIDDETQPGYVKDIVQQDYCFRCFRIKHYNRLVEQEINDDDFVAILKEINKSLEKIRYYYVVDIFDLPGSRVEWLEQLIAEKEVVIVVNKIDLIPKSVNKLKIIKYVKNFFADSPIKNPKYILTSSVKLDYVYALLKELKSISYDQYIIGISNAGKSSLINACLKENLQVPSIVTSKYVNTTLDKIKINFTAKNYVFDTPGLVKHHHIATATAPNYWDFFFFQKEIKQITYQLHPMQSIFYGGLAWFTFKTSNQLDPQNNKLKKTNFHFYVNKQMPLHRTKADNAYNYYKKNRVSLVPRVGDVNQKFTTIDFEFDKSDNVDLHISGLGWINFKTHPGMQVSVTVPITTKGVKVICLPAMI</sequence>
<dbReference type="Proteomes" id="UP000231179">
    <property type="component" value="Chromosome"/>
</dbReference>
<dbReference type="EMBL" id="CP024870">
    <property type="protein sequence ID" value="ATX70993.1"/>
    <property type="molecule type" value="Genomic_DNA"/>
</dbReference>
<feature type="domain" description="NOA1/YqeH-like C-terminal" evidence="2">
    <location>
        <begin position="332"/>
        <end position="420"/>
    </location>
</feature>
<evidence type="ECO:0000259" key="1">
    <source>
        <dbReference type="Pfam" id="PF01926"/>
    </source>
</evidence>
<evidence type="ECO:0000259" key="2">
    <source>
        <dbReference type="Pfam" id="PF21516"/>
    </source>
</evidence>
<dbReference type="AlphaFoldDB" id="A0A1Y0L0P5"/>
<name>A0A1Y0L0P5_9MOLU</name>
<dbReference type="Pfam" id="PF21516">
    <property type="entry name" value="YqeH-like_C"/>
    <property type="match status" value="1"/>
</dbReference>
<feature type="domain" description="G" evidence="1">
    <location>
        <begin position="214"/>
        <end position="272"/>
    </location>
</feature>
<accession>A0A1Y0L0P5</accession>
<dbReference type="OrthoDB" id="9773841at2"/>
<protein>
    <submittedName>
        <fullName evidence="3">30S ribosome assembly GTPase</fullName>
    </submittedName>
</protein>
<keyword evidence="4" id="KW-1185">Reference proteome</keyword>
<dbReference type="SUPFAM" id="SSF52540">
    <property type="entry name" value="P-loop containing nucleoside triphosphate hydrolases"/>
    <property type="match status" value="1"/>
</dbReference>
<dbReference type="Gene3D" id="3.40.50.300">
    <property type="entry name" value="P-loop containing nucleotide triphosphate hydrolases"/>
    <property type="match status" value="1"/>
</dbReference>
<dbReference type="InterPro" id="IPR027417">
    <property type="entry name" value="P-loop_NTPase"/>
</dbReference>
<dbReference type="PANTHER" id="PTHR46434">
    <property type="entry name" value="GENETIC INTERACTOR OF PROHIBITINS 3, MITOCHONDRIAL"/>
    <property type="match status" value="1"/>
</dbReference>
<dbReference type="GO" id="GO:0005525">
    <property type="term" value="F:GTP binding"/>
    <property type="evidence" value="ECO:0007669"/>
    <property type="project" value="InterPro"/>
</dbReference>
<dbReference type="InterPro" id="IPR050896">
    <property type="entry name" value="Mito_lipid_metab_GTPase"/>
</dbReference>
<proteinExistence type="predicted"/>